<dbReference type="InterPro" id="IPR001660">
    <property type="entry name" value="SAM"/>
</dbReference>
<dbReference type="CDD" id="cd09570">
    <property type="entry name" value="SAM_kazrin_repeat3"/>
    <property type="match status" value="1"/>
</dbReference>
<proteinExistence type="predicted"/>
<protein>
    <recommendedName>
        <fullName evidence="3">SAM domain-containing protein</fullName>
    </recommendedName>
</protein>
<evidence type="ECO:0000313" key="5">
    <source>
        <dbReference type="Proteomes" id="UP000678499"/>
    </source>
</evidence>
<organism evidence="4">
    <name type="scientific">Notodromas monacha</name>
    <dbReference type="NCBI Taxonomy" id="399045"/>
    <lineage>
        <taxon>Eukaryota</taxon>
        <taxon>Metazoa</taxon>
        <taxon>Ecdysozoa</taxon>
        <taxon>Arthropoda</taxon>
        <taxon>Crustacea</taxon>
        <taxon>Oligostraca</taxon>
        <taxon>Ostracoda</taxon>
        <taxon>Podocopa</taxon>
        <taxon>Podocopida</taxon>
        <taxon>Cypridocopina</taxon>
        <taxon>Cypridoidea</taxon>
        <taxon>Cyprididae</taxon>
        <taxon>Notodromas</taxon>
    </lineage>
</organism>
<dbReference type="InterPro" id="IPR013761">
    <property type="entry name" value="SAM/pointed_sf"/>
</dbReference>
<evidence type="ECO:0000256" key="2">
    <source>
        <dbReference type="SAM" id="MobiDB-lite"/>
    </source>
</evidence>
<feature type="compositionally biased region" description="Basic and acidic residues" evidence="2">
    <location>
        <begin position="735"/>
        <end position="747"/>
    </location>
</feature>
<gene>
    <name evidence="4" type="ORF">NMOB1V02_LOCUS1193</name>
</gene>
<dbReference type="Proteomes" id="UP000678499">
    <property type="component" value="Unassembled WGS sequence"/>
</dbReference>
<evidence type="ECO:0000313" key="4">
    <source>
        <dbReference type="EMBL" id="CAD7273300.1"/>
    </source>
</evidence>
<feature type="region of interest" description="Disordered" evidence="2">
    <location>
        <begin position="453"/>
        <end position="472"/>
    </location>
</feature>
<keyword evidence="1" id="KW-0175">Coiled coil</keyword>
<feature type="region of interest" description="Disordered" evidence="2">
    <location>
        <begin position="366"/>
        <end position="404"/>
    </location>
</feature>
<keyword evidence="5" id="KW-1185">Reference proteome</keyword>
<dbReference type="InterPro" id="IPR059089">
    <property type="entry name" value="Kazrin_N"/>
</dbReference>
<feature type="region of interest" description="Disordered" evidence="2">
    <location>
        <begin position="174"/>
        <end position="305"/>
    </location>
</feature>
<feature type="domain" description="SAM" evidence="3">
    <location>
        <begin position="507"/>
        <end position="572"/>
    </location>
</feature>
<dbReference type="InterPro" id="IPR037616">
    <property type="entry name" value="Kazrin_SAM_rpt_3"/>
</dbReference>
<dbReference type="SMART" id="SM00454">
    <property type="entry name" value="SAM"/>
    <property type="match status" value="2"/>
</dbReference>
<dbReference type="Pfam" id="PF25986">
    <property type="entry name" value="Kazrin"/>
    <property type="match status" value="1"/>
</dbReference>
<feature type="compositionally biased region" description="Polar residues" evidence="2">
    <location>
        <begin position="183"/>
        <end position="196"/>
    </location>
</feature>
<dbReference type="InterPro" id="IPR037614">
    <property type="entry name" value="Kazrin"/>
</dbReference>
<dbReference type="PROSITE" id="PS50105">
    <property type="entry name" value="SAM_DOMAIN"/>
    <property type="match status" value="2"/>
</dbReference>
<feature type="compositionally biased region" description="Low complexity" evidence="2">
    <location>
        <begin position="387"/>
        <end position="402"/>
    </location>
</feature>
<sequence length="856" mass="92740">MIVTTPLGPLCWRFTTADDASFSSSRDRRTPDGCGRDTYSQEEILSLRQENERLIVQVRALQRDLEESKRRGKEALDRQAAELMGGSAQHIARMQRMDSELIAAKEALTGATSARRMQESEMSIRSLAGEREVVERERWNLLKHVREESERCVQLAAELGSKDAMVRQLQDELRQTRDENTRNRLSNLSCGATSDAESGRDGDTGAAATENGGPNPGAAASTSASGDSGSNPSGEGSQAVPGTPNGRTSTERDPGIRGSSDRDSGVNTVTGTLSDSAASQEGASGGRTSTGEPIYGECTSGGSGSSHYQAPYYCQTPSSYYSSQYYRKAAPSLLYASITSRDLSSLNVGQQQGGVLSRSVEHIYSAPMGPSQDPREGKLKPPSMGKGLLLHPGGNPSSSSGSKGFGLGMKGTWGSISRVFSRNKTRKALDSTAYFEAQLQADLNSINNERHSWSPRGSMCAPTSPTSSQHMIQLTDSPSNSVYAEPQSYSEKLRLLEEAQTIPLEQWRAPTIQAWLELSLGMPQYAVGVAHNVKSGKVLLELSDSDLCNGLGISQPLHRKKLRLAIEEHRCPAICSQFPKMASLGHPWVALQWLQDVGLPQILNDRRQSCDGVEFRDPLVWTNQRFIDWVRSIDLGEYAENLRESGVHGALVVLEESFTGDTMASALGIPNSKTIIRRHLAAELDALVAPARSTLEEEIKRAKTERRRADKLSLGGSLGRNFSRSYAGGLQESSTTKEKEKDKENSRSRTSLRGSIGKAFGMLGSKCEELNSPPGSGLRAESGVDSELGDYVPNDDSLCSSPSEPGSNKPLPDGIRGPKYHLNGPRDSRGHHPPRHHSLKSTSETDSDSMLTITPV</sequence>
<dbReference type="Pfam" id="PF00536">
    <property type="entry name" value="SAM_1"/>
    <property type="match status" value="1"/>
</dbReference>
<feature type="compositionally biased region" description="Basic and acidic residues" evidence="2">
    <location>
        <begin position="249"/>
        <end position="264"/>
    </location>
</feature>
<dbReference type="PANTHER" id="PTHR12776">
    <property type="entry name" value="KAZRIN-RELATED"/>
    <property type="match status" value="1"/>
</dbReference>
<reference evidence="4" key="1">
    <citation type="submission" date="2020-11" db="EMBL/GenBank/DDBJ databases">
        <authorList>
            <person name="Tran Van P."/>
        </authorList>
    </citation>
    <scope>NUCLEOTIDE SEQUENCE</scope>
</reference>
<feature type="region of interest" description="Disordered" evidence="2">
    <location>
        <begin position="723"/>
        <end position="856"/>
    </location>
</feature>
<dbReference type="PANTHER" id="PTHR12776:SF1">
    <property type="entry name" value="KAZRIN"/>
    <property type="match status" value="1"/>
</dbReference>
<dbReference type="EMBL" id="CAJPEX010000116">
    <property type="protein sequence ID" value="CAG0913452.1"/>
    <property type="molecule type" value="Genomic_DNA"/>
</dbReference>
<feature type="domain" description="SAM" evidence="3">
    <location>
        <begin position="621"/>
        <end position="652"/>
    </location>
</feature>
<feature type="compositionally biased region" description="Low complexity" evidence="2">
    <location>
        <begin position="204"/>
        <end position="234"/>
    </location>
</feature>
<dbReference type="OrthoDB" id="6430345at2759"/>
<accession>A0A7R9BFB8</accession>
<evidence type="ECO:0000256" key="1">
    <source>
        <dbReference type="SAM" id="Coils"/>
    </source>
</evidence>
<name>A0A7R9BFB8_9CRUS</name>
<feature type="compositionally biased region" description="Polar residues" evidence="2">
    <location>
        <begin position="461"/>
        <end position="472"/>
    </location>
</feature>
<dbReference type="Gene3D" id="1.10.150.50">
    <property type="entry name" value="Transcription Factor, Ets-1"/>
    <property type="match status" value="2"/>
</dbReference>
<dbReference type="AlphaFoldDB" id="A0A7R9BFB8"/>
<evidence type="ECO:0000259" key="3">
    <source>
        <dbReference type="PROSITE" id="PS50105"/>
    </source>
</evidence>
<dbReference type="EMBL" id="OA882153">
    <property type="protein sequence ID" value="CAD7273300.1"/>
    <property type="molecule type" value="Genomic_DNA"/>
</dbReference>
<dbReference type="SUPFAM" id="SSF47769">
    <property type="entry name" value="SAM/Pointed domain"/>
    <property type="match status" value="2"/>
</dbReference>
<feature type="compositionally biased region" description="Polar residues" evidence="2">
    <location>
        <begin position="797"/>
        <end position="806"/>
    </location>
</feature>
<feature type="compositionally biased region" description="Polar residues" evidence="2">
    <location>
        <begin position="840"/>
        <end position="856"/>
    </location>
</feature>
<feature type="coiled-coil region" evidence="1">
    <location>
        <begin position="44"/>
        <end position="78"/>
    </location>
</feature>
<dbReference type="Pfam" id="PF07647">
    <property type="entry name" value="SAM_2"/>
    <property type="match status" value="1"/>
</dbReference>
<feature type="compositionally biased region" description="Polar residues" evidence="2">
    <location>
        <begin position="265"/>
        <end position="291"/>
    </location>
</feature>